<dbReference type="Gene3D" id="3.10.129.10">
    <property type="entry name" value="Hotdog Thioesterase"/>
    <property type="match status" value="1"/>
</dbReference>
<dbReference type="EMBL" id="FNMZ01000010">
    <property type="protein sequence ID" value="SDX79851.1"/>
    <property type="molecule type" value="Genomic_DNA"/>
</dbReference>
<organism evidence="2 3">
    <name type="scientific">Albimonas donghaensis</name>
    <dbReference type="NCBI Taxonomy" id="356660"/>
    <lineage>
        <taxon>Bacteria</taxon>
        <taxon>Pseudomonadati</taxon>
        <taxon>Pseudomonadota</taxon>
        <taxon>Alphaproteobacteria</taxon>
        <taxon>Rhodobacterales</taxon>
        <taxon>Paracoccaceae</taxon>
        <taxon>Albimonas</taxon>
    </lineage>
</organism>
<dbReference type="InterPro" id="IPR052342">
    <property type="entry name" value="MCH/BMMD"/>
</dbReference>
<keyword evidence="3" id="KW-1185">Reference proteome</keyword>
<name>A0A1H3EMC2_9RHOB</name>
<dbReference type="PANTHER" id="PTHR43664">
    <property type="entry name" value="MONOAMINE OXIDASE-RELATED"/>
    <property type="match status" value="1"/>
</dbReference>
<dbReference type="PANTHER" id="PTHR43664:SF1">
    <property type="entry name" value="BETA-METHYLMALYL-COA DEHYDRATASE"/>
    <property type="match status" value="1"/>
</dbReference>
<proteinExistence type="predicted"/>
<dbReference type="InterPro" id="IPR029069">
    <property type="entry name" value="HotDog_dom_sf"/>
</dbReference>
<protein>
    <submittedName>
        <fullName evidence="2">Acyl dehydratase</fullName>
    </submittedName>
</protein>
<gene>
    <name evidence="2" type="ORF">SAMN05444336_11097</name>
</gene>
<sequence>MTDPAARIDPMSRQLCPTRWFDDYEIGETFYIPSRTMTDALFSAFQLASGDNHPIHYDRHWCKAHGHRELLAHGYQVVIQTCAGAGQLPHVMGDALVAFLEQGSKFLGAVYAGDTLYPQLKITELKPGRSTGVMTCEATVHNQDGTLVMEGFHKYLLRKRPA</sequence>
<dbReference type="SUPFAM" id="SSF54637">
    <property type="entry name" value="Thioesterase/thiol ester dehydrase-isomerase"/>
    <property type="match status" value="1"/>
</dbReference>
<dbReference type="AlphaFoldDB" id="A0A1H3EMC2"/>
<evidence type="ECO:0000313" key="2">
    <source>
        <dbReference type="EMBL" id="SDX79851.1"/>
    </source>
</evidence>
<accession>A0A1H3EMC2</accession>
<evidence type="ECO:0000313" key="3">
    <source>
        <dbReference type="Proteomes" id="UP000199118"/>
    </source>
</evidence>
<reference evidence="2 3" key="1">
    <citation type="submission" date="2016-10" db="EMBL/GenBank/DDBJ databases">
        <authorList>
            <person name="de Groot N.N."/>
        </authorList>
    </citation>
    <scope>NUCLEOTIDE SEQUENCE [LARGE SCALE GENOMIC DNA]</scope>
    <source>
        <strain evidence="2 3">DSM 17890</strain>
    </source>
</reference>
<evidence type="ECO:0000259" key="1">
    <source>
        <dbReference type="Pfam" id="PF01575"/>
    </source>
</evidence>
<dbReference type="OrthoDB" id="9796589at2"/>
<dbReference type="STRING" id="356660.SAMN05444336_11097"/>
<dbReference type="Proteomes" id="UP000199118">
    <property type="component" value="Unassembled WGS sequence"/>
</dbReference>
<dbReference type="InterPro" id="IPR002539">
    <property type="entry name" value="MaoC-like_dom"/>
</dbReference>
<feature type="domain" description="MaoC-like" evidence="1">
    <location>
        <begin position="26"/>
        <end position="138"/>
    </location>
</feature>
<dbReference type="Pfam" id="PF01575">
    <property type="entry name" value="MaoC_dehydratas"/>
    <property type="match status" value="1"/>
</dbReference>
<dbReference type="RefSeq" id="WP_092684784.1">
    <property type="nucleotide sequence ID" value="NZ_FNMZ01000010.1"/>
</dbReference>
<dbReference type="CDD" id="cd03441">
    <property type="entry name" value="R_hydratase_like"/>
    <property type="match status" value="1"/>
</dbReference>